<keyword evidence="4" id="KW-1185">Reference proteome</keyword>
<comment type="caution">
    <text evidence="3">The sequence shown here is derived from an EMBL/GenBank/DDBJ whole genome shotgun (WGS) entry which is preliminary data.</text>
</comment>
<evidence type="ECO:0000313" key="3">
    <source>
        <dbReference type="EMBL" id="KUP98509.1"/>
    </source>
</evidence>
<organism evidence="3 4">
    <name type="scientific">Thermobifida cellulosilytica TB100</name>
    <dbReference type="NCBI Taxonomy" id="665004"/>
    <lineage>
        <taxon>Bacteria</taxon>
        <taxon>Bacillati</taxon>
        <taxon>Actinomycetota</taxon>
        <taxon>Actinomycetes</taxon>
        <taxon>Streptosporangiales</taxon>
        <taxon>Nocardiopsidaceae</taxon>
        <taxon>Thermobifida</taxon>
    </lineage>
</organism>
<reference evidence="4" key="1">
    <citation type="journal article" date="2017" name="Acta Aliment.">
        <title>Plant polysaccharide degrading enzyme system of Thermpbifida cellulosilytica TB100 revealed by de novo genome project data.</title>
        <authorList>
            <person name="Toth A."/>
            <person name="Baka E."/>
            <person name="Luzics S."/>
            <person name="Bata-Vidacs I."/>
            <person name="Nagy I."/>
            <person name="Balint B."/>
            <person name="Herceg R."/>
            <person name="Olasz F."/>
            <person name="Wilk T."/>
            <person name="Nagy T."/>
            <person name="Kriszt B."/>
            <person name="Nagy I."/>
            <person name="Kukolya J."/>
        </authorList>
    </citation>
    <scope>NUCLEOTIDE SEQUENCE [LARGE SCALE GENOMIC DNA]</scope>
    <source>
        <strain evidence="4">TB100</strain>
    </source>
</reference>
<feature type="transmembrane region" description="Helical" evidence="2">
    <location>
        <begin position="158"/>
        <end position="180"/>
    </location>
</feature>
<evidence type="ECO:0000256" key="2">
    <source>
        <dbReference type="SAM" id="Phobius"/>
    </source>
</evidence>
<dbReference type="Proteomes" id="UP000074382">
    <property type="component" value="Unassembled WGS sequence"/>
</dbReference>
<accession>A0A147KMM5</accession>
<dbReference type="EMBL" id="LGEM01000006">
    <property type="protein sequence ID" value="KUP98509.1"/>
    <property type="molecule type" value="Genomic_DNA"/>
</dbReference>
<evidence type="ECO:0000313" key="4">
    <source>
        <dbReference type="Proteomes" id="UP000074382"/>
    </source>
</evidence>
<feature type="transmembrane region" description="Helical" evidence="2">
    <location>
        <begin position="192"/>
        <end position="209"/>
    </location>
</feature>
<keyword evidence="2" id="KW-0472">Membrane</keyword>
<feature type="transmembrane region" description="Helical" evidence="2">
    <location>
        <begin position="240"/>
        <end position="257"/>
    </location>
</feature>
<dbReference type="OrthoDB" id="3430083at2"/>
<name>A0A147KMM5_THECS</name>
<gene>
    <name evidence="3" type="ORF">AC529_00750</name>
</gene>
<keyword evidence="2" id="KW-0812">Transmembrane</keyword>
<dbReference type="STRING" id="665004.AC529_00750"/>
<sequence>MVAAVVWGTALLYLLVTFCYAATRIRYSRVRAAGPLRPAVLPGDLDPYTLALLAGGRTRMGEVAVAELFLAGRITAWGPGMVARVPDSRQAPPAPLSAAPFVRLLAARLVSDRPLPVDRLASTAACGDAVTATLWRLRRLGLFLAPDRLRRVTALRRAAWLSQAALGVTGVLGAGFAVGWTVSSASADRSPAPLLLVLLLGYPFLLHAAYRAAGGLAGAVGAAALVVAVSAVAGRFAAELLAATALFAGWFAAYAVYRGTGGRLGPRSAAGDVLLAEARAELETCGGDGALLRATALLGFRGLRARGAPPAAPPRLVRLAAFAAACGRSFGCADRGVGGDFGWDGSCGEWARAERLPLPSAAQHGGRDRGGPSSGRP</sequence>
<dbReference type="InterPro" id="IPR026467">
    <property type="entry name" value="Ser/Gly_Cys_C_dom"/>
</dbReference>
<protein>
    <recommendedName>
        <fullName evidence="5">TIGR04222 domain-containing membrane protein</fullName>
    </recommendedName>
</protein>
<proteinExistence type="predicted"/>
<keyword evidence="2" id="KW-1133">Transmembrane helix</keyword>
<dbReference type="RefSeq" id="WP_068757180.1">
    <property type="nucleotide sequence ID" value="NZ_KQ950183.1"/>
</dbReference>
<dbReference type="AlphaFoldDB" id="A0A147KMM5"/>
<feature type="transmembrane region" description="Helical" evidence="2">
    <location>
        <begin position="216"/>
        <end position="234"/>
    </location>
</feature>
<feature type="transmembrane region" description="Helical" evidence="2">
    <location>
        <begin position="6"/>
        <end position="23"/>
    </location>
</feature>
<evidence type="ECO:0000256" key="1">
    <source>
        <dbReference type="SAM" id="MobiDB-lite"/>
    </source>
</evidence>
<evidence type="ECO:0008006" key="5">
    <source>
        <dbReference type="Google" id="ProtNLM"/>
    </source>
</evidence>
<dbReference type="NCBIfam" id="TIGR04222">
    <property type="entry name" value="near_uncomplex"/>
    <property type="match status" value="1"/>
</dbReference>
<feature type="region of interest" description="Disordered" evidence="1">
    <location>
        <begin position="358"/>
        <end position="377"/>
    </location>
</feature>
<dbReference type="PATRIC" id="fig|665004.4.peg.2966"/>